<keyword evidence="3" id="KW-0472">Membrane</keyword>
<accession>A0ABT9XD47</accession>
<comment type="caution">
    <text evidence="5">The sequence shown here is derived from an EMBL/GenBank/DDBJ whole genome shotgun (WGS) entry which is preliminary data.</text>
</comment>
<keyword evidence="6" id="KW-1185">Reference proteome</keyword>
<keyword evidence="3" id="KW-1133">Transmembrane helix</keyword>
<comment type="similarity">
    <text evidence="1">Belongs to the LytR/CpsA/Psr (LCP) family.</text>
</comment>
<evidence type="ECO:0000313" key="5">
    <source>
        <dbReference type="EMBL" id="MDQ0188219.1"/>
    </source>
</evidence>
<gene>
    <name evidence="5" type="ORF">J2S03_000023</name>
</gene>
<dbReference type="RefSeq" id="WP_274455640.1">
    <property type="nucleotide sequence ID" value="NZ_CP067097.1"/>
</dbReference>
<proteinExistence type="inferred from homology"/>
<reference evidence="5 6" key="1">
    <citation type="submission" date="2023-07" db="EMBL/GenBank/DDBJ databases">
        <title>Genomic Encyclopedia of Type Strains, Phase IV (KMG-IV): sequencing the most valuable type-strain genomes for metagenomic binning, comparative biology and taxonomic classification.</title>
        <authorList>
            <person name="Goeker M."/>
        </authorList>
    </citation>
    <scope>NUCLEOTIDE SEQUENCE [LARGE SCALE GENOMIC DNA]</scope>
    <source>
        <strain evidence="5 6">DSM 4006</strain>
    </source>
</reference>
<dbReference type="InterPro" id="IPR003646">
    <property type="entry name" value="SH3-like_bac-type"/>
</dbReference>
<evidence type="ECO:0000313" key="6">
    <source>
        <dbReference type="Proteomes" id="UP001232973"/>
    </source>
</evidence>
<dbReference type="SMART" id="SM00287">
    <property type="entry name" value="SH3b"/>
    <property type="match status" value="1"/>
</dbReference>
<sequence>MAGRHRQKDKRENPSRRRPRKFFLWSAVCVVVLGGAGAAYYYMTRPLSSATSKYSVKPVTMKKTADDQERTNILLIGTDTRPGQTGGNTDVLILCSIDPKHKRIELLSIPRDTKVQFPDGSVGKINEALDLGGPQMTINMVYGLIHQPIDHYALTHFGGLVDIINTLGGITVDVPERMYYNTGDKQWNIINLKPGVQTLNGVQALGFVRFREDPLGDIGRTERQQEFLTALADKLLEPANIPKLPTLIREFWGTIDTDMSLVNVLSLASDANQFKSYKIIHETLPGSFHNPSYPGDSSYWIVNPAEAVWAANQFFQNGVVQSNPVQAPSVTENWTPPANSTAGTTNSTSGGASQTTNATTSGGSAASNEAAGATANSTQAAASSAPWYTVSVYGANVRSGPGTNYAILSSVKQGQEVQVVGTSGDWDEVEFGDGETGYIANWLVTPDAGTSQ</sequence>
<dbReference type="Pfam" id="PF03816">
    <property type="entry name" value="LytR_cpsA_psr"/>
    <property type="match status" value="1"/>
</dbReference>
<protein>
    <submittedName>
        <fullName evidence="5">LCP family protein required for cell wall assembly</fullName>
    </submittedName>
</protein>
<dbReference type="PANTHER" id="PTHR33392:SF6">
    <property type="entry name" value="POLYISOPRENYL-TEICHOIC ACID--PEPTIDOGLYCAN TEICHOIC ACID TRANSFERASE TAGU"/>
    <property type="match status" value="1"/>
</dbReference>
<feature type="transmembrane region" description="Helical" evidence="3">
    <location>
        <begin position="21"/>
        <end position="43"/>
    </location>
</feature>
<organism evidence="5 6">
    <name type="scientific">Alicyclobacillus cycloheptanicus</name>
    <dbReference type="NCBI Taxonomy" id="1457"/>
    <lineage>
        <taxon>Bacteria</taxon>
        <taxon>Bacillati</taxon>
        <taxon>Bacillota</taxon>
        <taxon>Bacilli</taxon>
        <taxon>Bacillales</taxon>
        <taxon>Alicyclobacillaceae</taxon>
        <taxon>Alicyclobacillus</taxon>
    </lineage>
</organism>
<evidence type="ECO:0000259" key="4">
    <source>
        <dbReference type="PROSITE" id="PS51781"/>
    </source>
</evidence>
<feature type="domain" description="SH3b" evidence="4">
    <location>
        <begin position="385"/>
        <end position="448"/>
    </location>
</feature>
<evidence type="ECO:0000256" key="1">
    <source>
        <dbReference type="ARBA" id="ARBA00006068"/>
    </source>
</evidence>
<dbReference type="EMBL" id="JAUSTP010000001">
    <property type="protein sequence ID" value="MDQ0188219.1"/>
    <property type="molecule type" value="Genomic_DNA"/>
</dbReference>
<dbReference type="Proteomes" id="UP001232973">
    <property type="component" value="Unassembled WGS sequence"/>
</dbReference>
<feature type="compositionally biased region" description="Low complexity" evidence="2">
    <location>
        <begin position="338"/>
        <end position="370"/>
    </location>
</feature>
<dbReference type="PROSITE" id="PS51781">
    <property type="entry name" value="SH3B"/>
    <property type="match status" value="1"/>
</dbReference>
<dbReference type="Gene3D" id="3.40.630.190">
    <property type="entry name" value="LCP protein"/>
    <property type="match status" value="1"/>
</dbReference>
<name>A0ABT9XD47_9BACL</name>
<feature type="compositionally biased region" description="Polar residues" evidence="2">
    <location>
        <begin position="326"/>
        <end position="337"/>
    </location>
</feature>
<evidence type="ECO:0000256" key="3">
    <source>
        <dbReference type="SAM" id="Phobius"/>
    </source>
</evidence>
<feature type="region of interest" description="Disordered" evidence="2">
    <location>
        <begin position="326"/>
        <end position="370"/>
    </location>
</feature>
<keyword evidence="3" id="KW-0812">Transmembrane</keyword>
<dbReference type="NCBIfam" id="TIGR00350">
    <property type="entry name" value="lytR_cpsA_psr"/>
    <property type="match status" value="1"/>
</dbReference>
<dbReference type="PANTHER" id="PTHR33392">
    <property type="entry name" value="POLYISOPRENYL-TEICHOIC ACID--PEPTIDOGLYCAN TEICHOIC ACID TRANSFERASE TAGU"/>
    <property type="match status" value="1"/>
</dbReference>
<dbReference type="InterPro" id="IPR050922">
    <property type="entry name" value="LytR/CpsA/Psr_CW_biosynth"/>
</dbReference>
<evidence type="ECO:0000256" key="2">
    <source>
        <dbReference type="SAM" id="MobiDB-lite"/>
    </source>
</evidence>
<dbReference type="InterPro" id="IPR004474">
    <property type="entry name" value="LytR_CpsA_psr"/>
</dbReference>
<dbReference type="Gene3D" id="2.30.30.40">
    <property type="entry name" value="SH3 Domains"/>
    <property type="match status" value="1"/>
</dbReference>
<dbReference type="Pfam" id="PF08239">
    <property type="entry name" value="SH3_3"/>
    <property type="match status" value="1"/>
</dbReference>